<name>A0ABT0AZ78_9SPHN</name>
<reference evidence="3" key="1">
    <citation type="submission" date="2022-03" db="EMBL/GenBank/DDBJ databases">
        <title>Identification of a novel bacterium isolated from mangrove sediments.</title>
        <authorList>
            <person name="Pan X."/>
        </authorList>
    </citation>
    <scope>NUCLEOTIDE SEQUENCE</scope>
    <source>
        <strain evidence="3">B2580</strain>
    </source>
</reference>
<dbReference type="RefSeq" id="WP_243991250.1">
    <property type="nucleotide sequence ID" value="NZ_JALHLE010000005.1"/>
</dbReference>
<evidence type="ECO:0000313" key="3">
    <source>
        <dbReference type="EMBL" id="MCJ2177854.1"/>
    </source>
</evidence>
<keyword evidence="2" id="KW-0472">Membrane</keyword>
<dbReference type="EMBL" id="JALHLE010000005">
    <property type="protein sequence ID" value="MCJ2177854.1"/>
    <property type="molecule type" value="Genomic_DNA"/>
</dbReference>
<evidence type="ECO:0000256" key="1">
    <source>
        <dbReference type="SAM" id="MobiDB-lite"/>
    </source>
</evidence>
<dbReference type="Proteomes" id="UP001162880">
    <property type="component" value="Unassembled WGS sequence"/>
</dbReference>
<accession>A0ABT0AZ78</accession>
<keyword evidence="2" id="KW-0812">Transmembrane</keyword>
<comment type="caution">
    <text evidence="3">The sequence shown here is derived from an EMBL/GenBank/DDBJ whole genome shotgun (WGS) entry which is preliminary data.</text>
</comment>
<feature type="transmembrane region" description="Helical" evidence="2">
    <location>
        <begin position="64"/>
        <end position="86"/>
    </location>
</feature>
<gene>
    <name evidence="3" type="ORF">MTR64_04720</name>
</gene>
<keyword evidence="2" id="KW-1133">Transmembrane helix</keyword>
<organism evidence="3 4">
    <name type="scientific">Novosphingobium album</name>
    <name type="common">ex Hu et al. 2023</name>
    <dbReference type="NCBI Taxonomy" id="2930093"/>
    <lineage>
        <taxon>Bacteria</taxon>
        <taxon>Pseudomonadati</taxon>
        <taxon>Pseudomonadota</taxon>
        <taxon>Alphaproteobacteria</taxon>
        <taxon>Sphingomonadales</taxon>
        <taxon>Sphingomonadaceae</taxon>
        <taxon>Novosphingobium</taxon>
    </lineage>
</organism>
<sequence length="970" mass="104519">MAGENRIIAFGAGNGDSSNTEQTDTEAAVTPAGTEAEPRESWDEAWVADSEAGHEAAPEPPRGWIAPVLAGLAVAGWSALFAAALLPQFQAGVALADVPALAVQWCVPVLLIGLIWLLALRHSAREGKRFGDVARLLSTESALLERRLTTVNRELSLAREFIAAQSRDLEALGRVAADRLSQNAERLQDLVRDNGARVDSISTVSTAALENMEKLRGQLPVIASSAKDVTNNIANAGRTAHAQLEDMVQGFNRLNEFGSASERQVASLRTRIADTLAEFERQSEQFQTLADERFSALAAQGEQFRTQLDKREIEALAAIRTRAAALADEIDATRLQLDGHEAESLTSLRSRLTALRDESEVVSRALRDSEERAEQALRASLEALQAEQAAAADNITGIQAGTIETLKAALKTLRAEQSAAADAIASAQHGTVETLRASLEALQAEHSDTAQSISSRHRETINALKVALANMLDEQSAAAKSITAAQNTAIDSLAGRLATLVAEAERMDEALNQRGEQLVIEAEERQARQVEHERHAIARIEHMLGELDGTIAERLERHRQHAAALSERAEAVTAQLGQFESRLAEISAQTGDSEVRLTGSLQTLTDRLTAARTTLASTEGDVEKLTEDCVRMLELIQASARHTHTALPEALAISEDRLNRLESGVAALQTVLRQSAESGEELASGIEHSGAHLESLVSKLAAAQDAVKQQGENHAQQLALMQATLAEIDSATDSTAGKARDELTAAIGALRTALSEAVGAIESESATRITTVARDLGDECGLAMEKAMRTKVSEVAGQLEQAVAHAAGATRETTIQLRDQLAKIDELTGNLENRISHARQRAEEQIDNDFSRRVALITESLNSNAIDIAGALSTDVADTAWASYLRGDRGIFTRRAVNLLESADVRAIQQLFERDQTFREHVSRYIHDFEAVLRQVLSTRDGNALGVTLLSSDMGKLYVALAQGIERLRS</sequence>
<evidence type="ECO:0000313" key="4">
    <source>
        <dbReference type="Proteomes" id="UP001162880"/>
    </source>
</evidence>
<feature type="transmembrane region" description="Helical" evidence="2">
    <location>
        <begin position="98"/>
        <end position="119"/>
    </location>
</feature>
<evidence type="ECO:0000256" key="2">
    <source>
        <dbReference type="SAM" id="Phobius"/>
    </source>
</evidence>
<keyword evidence="4" id="KW-1185">Reference proteome</keyword>
<proteinExistence type="predicted"/>
<protein>
    <submittedName>
        <fullName evidence="3">ATPase</fullName>
    </submittedName>
</protein>
<feature type="region of interest" description="Disordered" evidence="1">
    <location>
        <begin position="1"/>
        <end position="59"/>
    </location>
</feature>